<comment type="similarity">
    <text evidence="1 2">Belongs to the Iojap/RsfS family.</text>
</comment>
<protein>
    <recommendedName>
        <fullName evidence="2">Ribosomal silencing factor RsfS</fullName>
    </recommendedName>
</protein>
<dbReference type="FunCoup" id="A0A5Q0BSJ6">
    <property type="interactions" value="478"/>
</dbReference>
<evidence type="ECO:0000256" key="2">
    <source>
        <dbReference type="HAMAP-Rule" id="MF_01477"/>
    </source>
</evidence>
<dbReference type="GO" id="GO:0017148">
    <property type="term" value="P:negative regulation of translation"/>
    <property type="evidence" value="ECO:0007669"/>
    <property type="project" value="UniProtKB-UniRule"/>
</dbReference>
<name>A0A5Q0BSJ6_9GAMM</name>
<dbReference type="PANTHER" id="PTHR21043">
    <property type="entry name" value="IOJAP SUPERFAMILY ORTHOLOG"/>
    <property type="match status" value="1"/>
</dbReference>
<keyword evidence="2" id="KW-0963">Cytoplasm</keyword>
<reference evidence="3 4" key="1">
    <citation type="submission" date="2019-09" db="EMBL/GenBank/DDBJ databases">
        <title>Ecophysiology of the spiral-shaped methanotroph Methylospira mobilis as revealed by the complete genome sequence.</title>
        <authorList>
            <person name="Oshkin I.Y."/>
            <person name="Dedysh S.N."/>
            <person name="Miroshnikov K."/>
            <person name="Danilova O.V."/>
            <person name="Hakobyan A."/>
            <person name="Liesack W."/>
        </authorList>
    </citation>
    <scope>NUCLEOTIDE SEQUENCE [LARGE SCALE GENOMIC DNA]</scope>
    <source>
        <strain evidence="3 4">Shm1</strain>
    </source>
</reference>
<dbReference type="AlphaFoldDB" id="A0A5Q0BSJ6"/>
<dbReference type="EMBL" id="CP044205">
    <property type="protein sequence ID" value="QFY45037.1"/>
    <property type="molecule type" value="Genomic_DNA"/>
</dbReference>
<keyword evidence="2" id="KW-0810">Translation regulation</keyword>
<dbReference type="NCBIfam" id="TIGR00090">
    <property type="entry name" value="rsfS_iojap_ybeB"/>
    <property type="match status" value="1"/>
</dbReference>
<dbReference type="GO" id="GO:0043023">
    <property type="term" value="F:ribosomal large subunit binding"/>
    <property type="evidence" value="ECO:0007669"/>
    <property type="project" value="TreeGrafter"/>
</dbReference>
<keyword evidence="4" id="KW-1185">Reference proteome</keyword>
<dbReference type="PANTHER" id="PTHR21043:SF0">
    <property type="entry name" value="MITOCHONDRIAL ASSEMBLY OF RIBOSOMAL LARGE SUBUNIT PROTEIN 1"/>
    <property type="match status" value="1"/>
</dbReference>
<comment type="subcellular location">
    <subcellularLocation>
        <location evidence="2">Cytoplasm</location>
    </subcellularLocation>
</comment>
<dbReference type="SUPFAM" id="SSF81301">
    <property type="entry name" value="Nucleotidyltransferase"/>
    <property type="match status" value="1"/>
</dbReference>
<dbReference type="Pfam" id="PF02410">
    <property type="entry name" value="RsfS"/>
    <property type="match status" value="1"/>
</dbReference>
<comment type="function">
    <text evidence="2">Functions as a ribosomal silencing factor. Interacts with ribosomal protein uL14 (rplN), blocking formation of intersubunit bridge B8. Prevents association of the 30S and 50S ribosomal subunits and the formation of functional ribosomes, thus repressing translation.</text>
</comment>
<dbReference type="InParanoid" id="A0A5Q0BSJ6"/>
<dbReference type="Proteomes" id="UP000325755">
    <property type="component" value="Chromosome"/>
</dbReference>
<dbReference type="KEGG" id="mmob:F6R98_09700"/>
<proteinExistence type="inferred from homology"/>
<evidence type="ECO:0000313" key="3">
    <source>
        <dbReference type="EMBL" id="QFY45037.1"/>
    </source>
</evidence>
<gene>
    <name evidence="2 3" type="primary">rsfS</name>
    <name evidence="3" type="ORF">F6R98_09700</name>
</gene>
<dbReference type="GO" id="GO:0090071">
    <property type="term" value="P:negative regulation of ribosome biogenesis"/>
    <property type="evidence" value="ECO:0007669"/>
    <property type="project" value="UniProtKB-UniRule"/>
</dbReference>
<sequence length="113" mass="12515">MRNGRDAFNGCDFLADVLSSLDAGKGADIKVLDVRNKTSITDYMVIASGTSERHVCSLADRIVDKAREIGVRTLSLEGKASGDWVLVDLGEVIIHVMKPQTREFYQLEKLWMG</sequence>
<dbReference type="GO" id="GO:0005737">
    <property type="term" value="C:cytoplasm"/>
    <property type="evidence" value="ECO:0007669"/>
    <property type="project" value="UniProtKB-SubCell"/>
</dbReference>
<dbReference type="InterPro" id="IPR043519">
    <property type="entry name" value="NT_sf"/>
</dbReference>
<evidence type="ECO:0000313" key="4">
    <source>
        <dbReference type="Proteomes" id="UP000325755"/>
    </source>
</evidence>
<dbReference type="Gene3D" id="3.30.460.10">
    <property type="entry name" value="Beta Polymerase, domain 2"/>
    <property type="match status" value="1"/>
</dbReference>
<dbReference type="HAMAP" id="MF_01477">
    <property type="entry name" value="Iojap_RsfS"/>
    <property type="match status" value="1"/>
</dbReference>
<organism evidence="3 4">
    <name type="scientific">Candidatus Methylospira mobilis</name>
    <dbReference type="NCBI Taxonomy" id="1808979"/>
    <lineage>
        <taxon>Bacteria</taxon>
        <taxon>Pseudomonadati</taxon>
        <taxon>Pseudomonadota</taxon>
        <taxon>Gammaproteobacteria</taxon>
        <taxon>Methylococcales</taxon>
        <taxon>Methylococcaceae</taxon>
        <taxon>Candidatus Methylospira</taxon>
    </lineage>
</organism>
<accession>A0A5Q0BSJ6</accession>
<dbReference type="GO" id="GO:0042256">
    <property type="term" value="P:cytosolic ribosome assembly"/>
    <property type="evidence" value="ECO:0007669"/>
    <property type="project" value="UniProtKB-UniRule"/>
</dbReference>
<dbReference type="InterPro" id="IPR004394">
    <property type="entry name" value="Iojap/RsfS/C7orf30"/>
</dbReference>
<keyword evidence="2" id="KW-0678">Repressor</keyword>
<evidence type="ECO:0000256" key="1">
    <source>
        <dbReference type="ARBA" id="ARBA00010574"/>
    </source>
</evidence>
<dbReference type="OrthoDB" id="9793681at2"/>
<comment type="subunit">
    <text evidence="2">Interacts with ribosomal protein uL14 (rplN).</text>
</comment>